<evidence type="ECO:0000313" key="2">
    <source>
        <dbReference type="Proteomes" id="UP001219605"/>
    </source>
</evidence>
<dbReference type="Proteomes" id="UP001219605">
    <property type="component" value="Chromosome"/>
</dbReference>
<reference evidence="1 2" key="1">
    <citation type="submission" date="2023-02" db="EMBL/GenBank/DDBJ databases">
        <authorList>
            <person name="Mo P."/>
        </authorList>
    </citation>
    <scope>NUCLEOTIDE SEQUENCE [LARGE SCALE GENOMIC DNA]</scope>
    <source>
        <strain evidence="1 2">HUAS 3</strain>
    </source>
</reference>
<dbReference type="RefSeq" id="WP_275034857.1">
    <property type="nucleotide sequence ID" value="NZ_CP118615.1"/>
</dbReference>
<evidence type="ECO:0000313" key="1">
    <source>
        <dbReference type="EMBL" id="WDZ87842.1"/>
    </source>
</evidence>
<protein>
    <submittedName>
        <fullName evidence="1">Uncharacterized protein</fullName>
    </submittedName>
</protein>
<proteinExistence type="predicted"/>
<organism evidence="1 2">
    <name type="scientific">Micromonospora cathayae</name>
    <dbReference type="NCBI Taxonomy" id="3028804"/>
    <lineage>
        <taxon>Bacteria</taxon>
        <taxon>Bacillati</taxon>
        <taxon>Actinomycetota</taxon>
        <taxon>Actinomycetes</taxon>
        <taxon>Micromonosporales</taxon>
        <taxon>Micromonosporaceae</taxon>
        <taxon>Micromonospora</taxon>
    </lineage>
</organism>
<sequence>MLALLPGLLDAVHAARAARPGRVAETLLVPLYGLAALVLVKVGQGSLAWLAADRGMAVAMATNDPTTVAAATVPLAQALRCDDRPRYALETALVAAHRLMPAAADGGPAGPAGAALLGTLLIQAALAAAERGDEDGVRTLLDQAAELPRESGAGDGGFGPAAVGAARVVAEAALGDVAAAAVRHEQLIAGERWRWLPPEHRAAYLVDVARAYARVDDMFPAGRALLLAERTAPGEVHDRPPVRTLVATVSRSPAAPPAFTRLTISSHRPPRSR</sequence>
<gene>
    <name evidence="1" type="ORF">PVK37_16250</name>
</gene>
<keyword evidence="2" id="KW-1185">Reference proteome</keyword>
<dbReference type="EMBL" id="CP118615">
    <property type="protein sequence ID" value="WDZ87842.1"/>
    <property type="molecule type" value="Genomic_DNA"/>
</dbReference>
<name>A0ABY7ZXT5_9ACTN</name>
<accession>A0ABY7ZXT5</accession>